<evidence type="ECO:0000256" key="1">
    <source>
        <dbReference type="SAM" id="MobiDB-lite"/>
    </source>
</evidence>
<evidence type="ECO:0000313" key="3">
    <source>
        <dbReference type="Proteomes" id="UP001144036"/>
    </source>
</evidence>
<comment type="caution">
    <text evidence="2">The sequence shown here is derived from an EMBL/GenBank/DDBJ whole genome shotgun (WGS) entry which is preliminary data.</text>
</comment>
<keyword evidence="3" id="KW-1185">Reference proteome</keyword>
<proteinExistence type="predicted"/>
<name>A0ABT4SDY6_9ACTN</name>
<dbReference type="EMBL" id="JAPNNL010000068">
    <property type="protein sequence ID" value="MDA0635406.1"/>
    <property type="molecule type" value="Genomic_DNA"/>
</dbReference>
<accession>A0ABT4SDY6</accession>
<protein>
    <submittedName>
        <fullName evidence="2">Uncharacterized protein</fullName>
    </submittedName>
</protein>
<dbReference type="RefSeq" id="WP_270156245.1">
    <property type="nucleotide sequence ID" value="NZ_JAPNNL010000068.1"/>
</dbReference>
<dbReference type="Proteomes" id="UP001144036">
    <property type="component" value="Unassembled WGS sequence"/>
</dbReference>
<sequence length="44" mass="4396">MSPAGLLTGEPAGATSRNAPGPEWQRSAMTLIGSPAAATRNAET</sequence>
<gene>
    <name evidence="2" type="ORF">OUY22_18445</name>
</gene>
<reference evidence="2" key="1">
    <citation type="submission" date="2022-11" db="EMBL/GenBank/DDBJ databases">
        <title>Nonomuraea corallina sp. nov., a new species of the genus Nonomuraea isolated from sea side sediment in Thai sea.</title>
        <authorList>
            <person name="Ngamcharungchit C."/>
            <person name="Matsumoto A."/>
            <person name="Suriyachadkun C."/>
            <person name="Panbangred W."/>
            <person name="Inahashi Y."/>
            <person name="Intra B."/>
        </authorList>
    </citation>
    <scope>NUCLEOTIDE SEQUENCE</scope>
    <source>
        <strain evidence="2">MCN248</strain>
    </source>
</reference>
<feature type="region of interest" description="Disordered" evidence="1">
    <location>
        <begin position="1"/>
        <end position="44"/>
    </location>
</feature>
<evidence type="ECO:0000313" key="2">
    <source>
        <dbReference type="EMBL" id="MDA0635406.1"/>
    </source>
</evidence>
<organism evidence="2 3">
    <name type="scientific">Nonomuraea corallina</name>
    <dbReference type="NCBI Taxonomy" id="2989783"/>
    <lineage>
        <taxon>Bacteria</taxon>
        <taxon>Bacillati</taxon>
        <taxon>Actinomycetota</taxon>
        <taxon>Actinomycetes</taxon>
        <taxon>Streptosporangiales</taxon>
        <taxon>Streptosporangiaceae</taxon>
        <taxon>Nonomuraea</taxon>
    </lineage>
</organism>